<proteinExistence type="predicted"/>
<comment type="caution">
    <text evidence="1">The sequence shown here is derived from an EMBL/GenBank/DDBJ whole genome shotgun (WGS) entry which is preliminary data.</text>
</comment>
<sequence length="55" mass="6784">CLWTERNRVLKFMVSIRETHGNPVDYEKNYLQEFWNRMCRSPQVDTVEPRSTVHW</sequence>
<dbReference type="Proteomes" id="UP000237105">
    <property type="component" value="Unassembled WGS sequence"/>
</dbReference>
<keyword evidence="2" id="KW-1185">Reference proteome</keyword>
<feature type="non-terminal residue" evidence="1">
    <location>
        <position position="1"/>
    </location>
</feature>
<name>A0A2P5DNC9_PARAD</name>
<accession>A0A2P5DNC9</accession>
<organism evidence="1 2">
    <name type="scientific">Parasponia andersonii</name>
    <name type="common">Sponia andersonii</name>
    <dbReference type="NCBI Taxonomy" id="3476"/>
    <lineage>
        <taxon>Eukaryota</taxon>
        <taxon>Viridiplantae</taxon>
        <taxon>Streptophyta</taxon>
        <taxon>Embryophyta</taxon>
        <taxon>Tracheophyta</taxon>
        <taxon>Spermatophyta</taxon>
        <taxon>Magnoliopsida</taxon>
        <taxon>eudicotyledons</taxon>
        <taxon>Gunneridae</taxon>
        <taxon>Pentapetalae</taxon>
        <taxon>rosids</taxon>
        <taxon>fabids</taxon>
        <taxon>Rosales</taxon>
        <taxon>Cannabaceae</taxon>
        <taxon>Parasponia</taxon>
    </lineage>
</organism>
<gene>
    <name evidence="1" type="ORF">PanWU01x14_048680</name>
</gene>
<dbReference type="EMBL" id="JXTB01000027">
    <property type="protein sequence ID" value="PON74809.1"/>
    <property type="molecule type" value="Genomic_DNA"/>
</dbReference>
<dbReference type="AlphaFoldDB" id="A0A2P5DNC9"/>
<evidence type="ECO:0000313" key="2">
    <source>
        <dbReference type="Proteomes" id="UP000237105"/>
    </source>
</evidence>
<evidence type="ECO:0000313" key="1">
    <source>
        <dbReference type="EMBL" id="PON74809.1"/>
    </source>
</evidence>
<protein>
    <submittedName>
        <fullName evidence="1">Uncharacterized protein</fullName>
    </submittedName>
</protein>
<reference evidence="2" key="1">
    <citation type="submission" date="2016-06" db="EMBL/GenBank/DDBJ databases">
        <title>Parallel loss of symbiosis genes in relatives of nitrogen-fixing non-legume Parasponia.</title>
        <authorList>
            <person name="Van Velzen R."/>
            <person name="Holmer R."/>
            <person name="Bu F."/>
            <person name="Rutten L."/>
            <person name="Van Zeijl A."/>
            <person name="Liu W."/>
            <person name="Santuari L."/>
            <person name="Cao Q."/>
            <person name="Sharma T."/>
            <person name="Shen D."/>
            <person name="Roswanjaya Y."/>
            <person name="Wardhani T."/>
            <person name="Kalhor M.S."/>
            <person name="Jansen J."/>
            <person name="Van den Hoogen J."/>
            <person name="Gungor B."/>
            <person name="Hartog M."/>
            <person name="Hontelez J."/>
            <person name="Verver J."/>
            <person name="Yang W.-C."/>
            <person name="Schijlen E."/>
            <person name="Repin R."/>
            <person name="Schilthuizen M."/>
            <person name="Schranz E."/>
            <person name="Heidstra R."/>
            <person name="Miyata K."/>
            <person name="Fedorova E."/>
            <person name="Kohlen W."/>
            <person name="Bisseling T."/>
            <person name="Smit S."/>
            <person name="Geurts R."/>
        </authorList>
    </citation>
    <scope>NUCLEOTIDE SEQUENCE [LARGE SCALE GENOMIC DNA]</scope>
    <source>
        <strain evidence="2">cv. WU1-14</strain>
    </source>
</reference>